<evidence type="ECO:0000313" key="3">
    <source>
        <dbReference type="Proteomes" id="UP000245647"/>
    </source>
</evidence>
<dbReference type="InterPro" id="IPR005215">
    <property type="entry name" value="Trig_fac"/>
</dbReference>
<dbReference type="RefSeq" id="WP_109416208.1">
    <property type="nucleotide sequence ID" value="NZ_QEAS01000010.1"/>
</dbReference>
<dbReference type="InterPro" id="IPR008881">
    <property type="entry name" value="Trigger_fac_ribosome-bd_bac"/>
</dbReference>
<dbReference type="EMBL" id="QEAS01000010">
    <property type="protein sequence ID" value="PWG80091.1"/>
    <property type="molecule type" value="Genomic_DNA"/>
</dbReference>
<dbReference type="SUPFAM" id="SSF109998">
    <property type="entry name" value="Triger factor/SurA peptide-binding domain-like"/>
    <property type="match status" value="1"/>
</dbReference>
<dbReference type="Pfam" id="PF05697">
    <property type="entry name" value="Trigger_N"/>
    <property type="match status" value="1"/>
</dbReference>
<dbReference type="GO" id="GO:0044183">
    <property type="term" value="F:protein folding chaperone"/>
    <property type="evidence" value="ECO:0007669"/>
    <property type="project" value="TreeGrafter"/>
</dbReference>
<sequence length="448" mass="51589">MNITQEKIDNLNTVVKVSIKPEDYRDRVEKAIKVQAKKAKLPGFRPGMVPSAHIKKMYGKSILVDEINNLLNDSLTNYITESKLDVLGQPLPKVDESKEFNWDYNDDFEFDYEIGLAPEFELDFSSADKLVYYNIQADEETLQSRIKNLRKSYGKMSNPEVSSDDDVLYAQLAQLSPDGSVFEDGINSTASVRLDQIKDEEIKKSLTGLKKDDVVELDVQKAFDGDAFQISKLLNISEEDARELKSKFSLTVKNVNRLEEADLDQEFFDKLFGAGVVTSEEEFVEKIRAEIESMMAQNADQKLHNDIVKFGLEKFQLELPDDFLKRWLKATNQNLTDDELEKGYDDFARNLRWTLIENKVITANSLEIKYEDVFETAKQRLDAQFKMYSPQALPEDQLAQYTVQFLQNKENANKIFEEVKTAKVLDFLKTVVTLDKQDIEYSKFLELN</sequence>
<dbReference type="InterPro" id="IPR037041">
    <property type="entry name" value="Trigger_fac_C_sf"/>
</dbReference>
<dbReference type="AlphaFoldDB" id="A0A2U2PFB3"/>
<organism evidence="2 3">
    <name type="scientific">Pararcticibacter amylolyticus</name>
    <dbReference type="NCBI Taxonomy" id="2173175"/>
    <lineage>
        <taxon>Bacteria</taxon>
        <taxon>Pseudomonadati</taxon>
        <taxon>Bacteroidota</taxon>
        <taxon>Sphingobacteriia</taxon>
        <taxon>Sphingobacteriales</taxon>
        <taxon>Sphingobacteriaceae</taxon>
        <taxon>Pararcticibacter</taxon>
    </lineage>
</organism>
<dbReference type="PIRSF" id="PIRSF003095">
    <property type="entry name" value="Trigger_factor"/>
    <property type="match status" value="1"/>
</dbReference>
<dbReference type="InterPro" id="IPR036611">
    <property type="entry name" value="Trigger_fac_ribosome-bd_sf"/>
</dbReference>
<dbReference type="GO" id="GO:0051083">
    <property type="term" value="P:'de novo' cotranslational protein folding"/>
    <property type="evidence" value="ECO:0007669"/>
    <property type="project" value="TreeGrafter"/>
</dbReference>
<feature type="domain" description="Trigger factor ribosome-binding bacterial" evidence="1">
    <location>
        <begin position="1"/>
        <end position="149"/>
    </location>
</feature>
<protein>
    <submittedName>
        <fullName evidence="2">Trigger factor</fullName>
    </submittedName>
</protein>
<dbReference type="Gene3D" id="3.30.70.1050">
    <property type="entry name" value="Trigger factor ribosome-binding domain"/>
    <property type="match status" value="1"/>
</dbReference>
<comment type="caution">
    <text evidence="2">The sequence shown here is derived from an EMBL/GenBank/DDBJ whole genome shotgun (WGS) entry which is preliminary data.</text>
</comment>
<dbReference type="GO" id="GO:0003755">
    <property type="term" value="F:peptidyl-prolyl cis-trans isomerase activity"/>
    <property type="evidence" value="ECO:0007669"/>
    <property type="project" value="TreeGrafter"/>
</dbReference>
<dbReference type="GO" id="GO:0043022">
    <property type="term" value="F:ribosome binding"/>
    <property type="evidence" value="ECO:0007669"/>
    <property type="project" value="TreeGrafter"/>
</dbReference>
<dbReference type="PANTHER" id="PTHR30560">
    <property type="entry name" value="TRIGGER FACTOR CHAPERONE AND PEPTIDYL-PROLYL CIS/TRANS ISOMERASE"/>
    <property type="match status" value="1"/>
</dbReference>
<dbReference type="InterPro" id="IPR027304">
    <property type="entry name" value="Trigger_fact/SurA_dom_sf"/>
</dbReference>
<keyword evidence="3" id="KW-1185">Reference proteome</keyword>
<dbReference type="Gene3D" id="1.10.3120.10">
    <property type="entry name" value="Trigger factor, C-terminal domain"/>
    <property type="match status" value="1"/>
</dbReference>
<dbReference type="Proteomes" id="UP000245647">
    <property type="component" value="Unassembled WGS sequence"/>
</dbReference>
<accession>A0A2U2PFB3</accession>
<gene>
    <name evidence="2" type="primary">tig</name>
    <name evidence="2" type="ORF">DDR33_12865</name>
</gene>
<evidence type="ECO:0000313" key="2">
    <source>
        <dbReference type="EMBL" id="PWG80091.1"/>
    </source>
</evidence>
<evidence type="ECO:0000259" key="1">
    <source>
        <dbReference type="Pfam" id="PF05697"/>
    </source>
</evidence>
<dbReference type="GO" id="GO:0015031">
    <property type="term" value="P:protein transport"/>
    <property type="evidence" value="ECO:0007669"/>
    <property type="project" value="InterPro"/>
</dbReference>
<name>A0A2U2PFB3_9SPHI</name>
<proteinExistence type="predicted"/>
<dbReference type="PANTHER" id="PTHR30560:SF3">
    <property type="entry name" value="TRIGGER FACTOR-LIKE PROTEIN TIG, CHLOROPLASTIC"/>
    <property type="match status" value="1"/>
</dbReference>
<dbReference type="NCBIfam" id="TIGR00115">
    <property type="entry name" value="tig"/>
    <property type="match status" value="1"/>
</dbReference>
<dbReference type="OrthoDB" id="9767721at2"/>
<dbReference type="GO" id="GO:0043335">
    <property type="term" value="P:protein unfolding"/>
    <property type="evidence" value="ECO:0007669"/>
    <property type="project" value="TreeGrafter"/>
</dbReference>
<reference evidence="2 3" key="1">
    <citation type="submission" date="2018-04" db="EMBL/GenBank/DDBJ databases">
        <title>Pedobacter chongqingensis sp. nov., isolated from a rottenly hemp rope.</title>
        <authorList>
            <person name="Cai Y."/>
        </authorList>
    </citation>
    <scope>NUCLEOTIDE SEQUENCE [LARGE SCALE GENOMIC DNA]</scope>
    <source>
        <strain evidence="2 3">FJ4-8</strain>
    </source>
</reference>
<dbReference type="SUPFAM" id="SSF102735">
    <property type="entry name" value="Trigger factor ribosome-binding domain"/>
    <property type="match status" value="1"/>
</dbReference>